<dbReference type="RefSeq" id="WP_109524064.1">
    <property type="nucleotide sequence ID" value="NZ_JBFAKC010000007.1"/>
</dbReference>
<evidence type="ECO:0000256" key="1">
    <source>
        <dbReference type="SAM" id="Phobius"/>
    </source>
</evidence>
<accession>A0ABV3FW01</accession>
<feature type="transmembrane region" description="Helical" evidence="1">
    <location>
        <begin position="180"/>
        <end position="199"/>
    </location>
</feature>
<protein>
    <submittedName>
        <fullName evidence="2">ABC transporter permease</fullName>
    </submittedName>
</protein>
<keyword evidence="1" id="KW-0812">Transmembrane</keyword>
<feature type="transmembrane region" description="Helical" evidence="1">
    <location>
        <begin position="237"/>
        <end position="257"/>
    </location>
</feature>
<sequence length="263" mass="28279">MTVLSHLGRAVRSESAKLSWRNSLWYAVVPLAVLIPVSLNFGIAKATESNTINGGGGMYTNNAAYWILVFSTFILMSGGVSSMCAEFKNNTIETAFVIQPRRWMLPVAKLIVFGVIAAVTALMTTFVILWGFPNLFPSIWGRVDAFSADGIRLLFGVPVFTVLICALGLGLSALVPKPGLVVMIILLWKFGIEVFATFIPGDLGLFVQRLSPFKNGELGAGQLSTIKSLFGGQNGSLLYFAVLCLIVFVAGTVRLSVSDMKGS</sequence>
<comment type="caution">
    <text evidence="2">The sequence shown here is derived from an EMBL/GenBank/DDBJ whole genome shotgun (WGS) entry which is preliminary data.</text>
</comment>
<proteinExistence type="predicted"/>
<dbReference type="Proteomes" id="UP001551695">
    <property type="component" value="Unassembled WGS sequence"/>
</dbReference>
<feature type="transmembrane region" description="Helical" evidence="1">
    <location>
        <begin position="24"/>
        <end position="43"/>
    </location>
</feature>
<evidence type="ECO:0000313" key="2">
    <source>
        <dbReference type="EMBL" id="MEV0709573.1"/>
    </source>
</evidence>
<feature type="transmembrane region" description="Helical" evidence="1">
    <location>
        <begin position="63"/>
        <end position="85"/>
    </location>
</feature>
<reference evidence="2 3" key="1">
    <citation type="submission" date="2024-06" db="EMBL/GenBank/DDBJ databases">
        <title>The Natural Products Discovery Center: Release of the First 8490 Sequenced Strains for Exploring Actinobacteria Biosynthetic Diversity.</title>
        <authorList>
            <person name="Kalkreuter E."/>
            <person name="Kautsar S.A."/>
            <person name="Yang D."/>
            <person name="Bader C.D."/>
            <person name="Teijaro C.N."/>
            <person name="Fluegel L."/>
            <person name="Davis C.M."/>
            <person name="Simpson J.R."/>
            <person name="Lauterbach L."/>
            <person name="Steele A.D."/>
            <person name="Gui C."/>
            <person name="Meng S."/>
            <person name="Li G."/>
            <person name="Viehrig K."/>
            <person name="Ye F."/>
            <person name="Su P."/>
            <person name="Kiefer A.F."/>
            <person name="Nichols A."/>
            <person name="Cepeda A.J."/>
            <person name="Yan W."/>
            <person name="Fan B."/>
            <person name="Jiang Y."/>
            <person name="Adhikari A."/>
            <person name="Zheng C.-J."/>
            <person name="Schuster L."/>
            <person name="Cowan T.M."/>
            <person name="Smanski M.J."/>
            <person name="Chevrette M.G."/>
            <person name="De Carvalho L.P.S."/>
            <person name="Shen B."/>
        </authorList>
    </citation>
    <scope>NUCLEOTIDE SEQUENCE [LARGE SCALE GENOMIC DNA]</scope>
    <source>
        <strain evidence="2 3">NPDC050403</strain>
    </source>
</reference>
<keyword evidence="1" id="KW-1133">Transmembrane helix</keyword>
<keyword evidence="1" id="KW-0472">Membrane</keyword>
<feature type="transmembrane region" description="Helical" evidence="1">
    <location>
        <begin position="151"/>
        <end position="173"/>
    </location>
</feature>
<dbReference type="EMBL" id="JBFAKC010000007">
    <property type="protein sequence ID" value="MEV0709573.1"/>
    <property type="molecule type" value="Genomic_DNA"/>
</dbReference>
<name>A0ABV3FW01_9NOCA</name>
<organism evidence="2 3">
    <name type="scientific">Nocardia aurea</name>
    <dbReference type="NCBI Taxonomy" id="2144174"/>
    <lineage>
        <taxon>Bacteria</taxon>
        <taxon>Bacillati</taxon>
        <taxon>Actinomycetota</taxon>
        <taxon>Actinomycetes</taxon>
        <taxon>Mycobacteriales</taxon>
        <taxon>Nocardiaceae</taxon>
        <taxon>Nocardia</taxon>
    </lineage>
</organism>
<keyword evidence="3" id="KW-1185">Reference proteome</keyword>
<gene>
    <name evidence="2" type="ORF">AB0I48_18585</name>
</gene>
<evidence type="ECO:0000313" key="3">
    <source>
        <dbReference type="Proteomes" id="UP001551695"/>
    </source>
</evidence>
<feature type="transmembrane region" description="Helical" evidence="1">
    <location>
        <begin position="106"/>
        <end position="131"/>
    </location>
</feature>